<accession>A0A0G0R9H6</accession>
<name>A0A0G0R9H6_9BACT</name>
<comment type="caution">
    <text evidence="1">The sequence shown here is derived from an EMBL/GenBank/DDBJ whole genome shotgun (WGS) entry which is preliminary data.</text>
</comment>
<sequence length="231" mass="26121">MRIFSVCLIFLLLSLFFPLSVVYTHSSIDFPQVSDGQINEAIAKTVPVRFLPGNSMHFAISLKESFNRFFRPSSLQKAQFDLVTSGKRLKEAYLLIKKGDVKNSSKSLNEYAKRMRIFERQIKKARSQNQDVASFIGKASDDLKIHEILFSAIWQEFALKEDAYNYDINFSAALDAFGEVVKALDEIKPGLSDRYNILKKISPSPFPSPSILPSPSVVESTGSVKPRRIIY</sequence>
<dbReference type="AlphaFoldDB" id="A0A0G0R9H6"/>
<dbReference type="EMBL" id="LBYI01000029">
    <property type="protein sequence ID" value="KKR49389.1"/>
    <property type="molecule type" value="Genomic_DNA"/>
</dbReference>
<dbReference type="Proteomes" id="UP000034531">
    <property type="component" value="Unassembled WGS sequence"/>
</dbReference>
<evidence type="ECO:0008006" key="3">
    <source>
        <dbReference type="Google" id="ProtNLM"/>
    </source>
</evidence>
<evidence type="ECO:0000313" key="1">
    <source>
        <dbReference type="EMBL" id="KKR49389.1"/>
    </source>
</evidence>
<proteinExistence type="predicted"/>
<protein>
    <recommendedName>
        <fullName evidence="3">DUF5667 domain-containing protein</fullName>
    </recommendedName>
</protein>
<reference evidence="1 2" key="1">
    <citation type="journal article" date="2015" name="Nature">
        <title>rRNA introns, odd ribosomes, and small enigmatic genomes across a large radiation of phyla.</title>
        <authorList>
            <person name="Brown C.T."/>
            <person name="Hug L.A."/>
            <person name="Thomas B.C."/>
            <person name="Sharon I."/>
            <person name="Castelle C.J."/>
            <person name="Singh A."/>
            <person name="Wilkins M.J."/>
            <person name="Williams K.H."/>
            <person name="Banfield J.F."/>
        </authorList>
    </citation>
    <scope>NUCLEOTIDE SEQUENCE [LARGE SCALE GENOMIC DNA]</scope>
</reference>
<evidence type="ECO:0000313" key="2">
    <source>
        <dbReference type="Proteomes" id="UP000034531"/>
    </source>
</evidence>
<gene>
    <name evidence="1" type="ORF">UT84_C0029G0007</name>
</gene>
<organism evidence="1 2">
    <name type="scientific">Candidatus Curtissbacteria bacterium GW2011_GWA1_40_16</name>
    <dbReference type="NCBI Taxonomy" id="1618405"/>
    <lineage>
        <taxon>Bacteria</taxon>
        <taxon>Candidatus Curtissiibacteriota</taxon>
    </lineage>
</organism>